<dbReference type="EMBL" id="JACSDY010000019">
    <property type="protein sequence ID" value="KAF7398055.1"/>
    <property type="molecule type" value="Genomic_DNA"/>
</dbReference>
<evidence type="ECO:0000313" key="2">
    <source>
        <dbReference type="EMBL" id="KAF7398055.1"/>
    </source>
</evidence>
<feature type="transmembrane region" description="Helical" evidence="1">
    <location>
        <begin position="52"/>
        <end position="71"/>
    </location>
</feature>
<proteinExistence type="predicted"/>
<gene>
    <name evidence="2" type="ORF">H0235_016063</name>
</gene>
<organism evidence="2 3">
    <name type="scientific">Vespula pensylvanica</name>
    <name type="common">Western yellow jacket</name>
    <name type="synonym">Wasp</name>
    <dbReference type="NCBI Taxonomy" id="30213"/>
    <lineage>
        <taxon>Eukaryota</taxon>
        <taxon>Metazoa</taxon>
        <taxon>Ecdysozoa</taxon>
        <taxon>Arthropoda</taxon>
        <taxon>Hexapoda</taxon>
        <taxon>Insecta</taxon>
        <taxon>Pterygota</taxon>
        <taxon>Neoptera</taxon>
        <taxon>Endopterygota</taxon>
        <taxon>Hymenoptera</taxon>
        <taxon>Apocrita</taxon>
        <taxon>Aculeata</taxon>
        <taxon>Vespoidea</taxon>
        <taxon>Vespidae</taxon>
        <taxon>Vespinae</taxon>
        <taxon>Vespula</taxon>
    </lineage>
</organism>
<keyword evidence="1" id="KW-1133">Transmembrane helix</keyword>
<name>A0A834N5Z3_VESPE</name>
<accession>A0A834N5Z3</accession>
<evidence type="ECO:0000313" key="3">
    <source>
        <dbReference type="Proteomes" id="UP000600918"/>
    </source>
</evidence>
<dbReference type="AlphaFoldDB" id="A0A834N5Z3"/>
<dbReference type="Proteomes" id="UP000600918">
    <property type="component" value="Unassembled WGS sequence"/>
</dbReference>
<reference evidence="2" key="1">
    <citation type="journal article" date="2020" name="G3 (Bethesda)">
        <title>High-Quality Assemblies for Three Invasive Social Wasps from the &lt;i&gt;Vespula&lt;/i&gt; Genus.</title>
        <authorList>
            <person name="Harrop T.W.R."/>
            <person name="Guhlin J."/>
            <person name="McLaughlin G.M."/>
            <person name="Permina E."/>
            <person name="Stockwell P."/>
            <person name="Gilligan J."/>
            <person name="Le Lec M.F."/>
            <person name="Gruber M.A.M."/>
            <person name="Quinn O."/>
            <person name="Lovegrove M."/>
            <person name="Duncan E.J."/>
            <person name="Remnant E.J."/>
            <person name="Van Eeckhoven J."/>
            <person name="Graham B."/>
            <person name="Knapp R.A."/>
            <person name="Langford K.W."/>
            <person name="Kronenberg Z."/>
            <person name="Press M.O."/>
            <person name="Eacker S.M."/>
            <person name="Wilson-Rankin E.E."/>
            <person name="Purcell J."/>
            <person name="Lester P.J."/>
            <person name="Dearden P.K."/>
        </authorList>
    </citation>
    <scope>NUCLEOTIDE SEQUENCE</scope>
    <source>
        <strain evidence="2">Volc-1</strain>
    </source>
</reference>
<keyword evidence="1" id="KW-0472">Membrane</keyword>
<protein>
    <submittedName>
        <fullName evidence="2">Uncharacterized protein</fullName>
    </submittedName>
</protein>
<comment type="caution">
    <text evidence="2">The sequence shown here is derived from an EMBL/GenBank/DDBJ whole genome shotgun (WGS) entry which is preliminary data.</text>
</comment>
<keyword evidence="1" id="KW-0812">Transmembrane</keyword>
<keyword evidence="3" id="KW-1185">Reference proteome</keyword>
<sequence>MNGARRLRERQRVRGSIAMRGGYRLERFLMSWTKLNVSHRNTRATCLRNTRVGFLILISFEMVRLVLALVGRNFEKCKRQTESSSFRYRAFAKGATPLLWHFRPPPRQAAFPTTFPRPCTEEALP</sequence>
<evidence type="ECO:0000256" key="1">
    <source>
        <dbReference type="SAM" id="Phobius"/>
    </source>
</evidence>